<keyword evidence="4" id="KW-0391">Immunity</keyword>
<dbReference type="PANTHER" id="PTHR16675:SF242">
    <property type="entry name" value="MAJOR HISTOCOMPATIBILITY COMPLEX CLASS I-RELATED GENE PROTEIN"/>
    <property type="match status" value="1"/>
</dbReference>
<evidence type="ECO:0000256" key="1">
    <source>
        <dbReference type="ARBA" id="ARBA00004479"/>
    </source>
</evidence>
<reference evidence="11 12" key="1">
    <citation type="journal article" date="2005" name="J. Virol.">
        <title>Genome of deerpox virus.</title>
        <authorList>
            <person name="Afonso C.L."/>
            <person name="Delhon G."/>
            <person name="Tulman E.R."/>
            <person name="Lu Z."/>
            <person name="Zsak A."/>
            <person name="Becerra V.M."/>
            <person name="Zsak L."/>
            <person name="Kutish G.F."/>
            <person name="Rock D.L."/>
        </authorList>
    </citation>
    <scope>NUCLEOTIDE SEQUENCE [LARGE SCALE GENOMIC DNA]</scope>
    <source>
        <strain evidence="11">W-1170-84</strain>
    </source>
</reference>
<comment type="subcellular location">
    <subcellularLocation>
        <location evidence="1">Membrane</location>
        <topology evidence="1">Single-pass type I membrane protein</topology>
    </subcellularLocation>
</comment>
<organism evidence="11 12">
    <name type="scientific">Deerpox virus (strain W-1170-84)</name>
    <name type="common">DPV</name>
    <dbReference type="NCBI Taxonomy" id="305676"/>
    <lineage>
        <taxon>Viruses</taxon>
        <taxon>Varidnaviria</taxon>
        <taxon>Bamfordvirae</taxon>
        <taxon>Nucleocytoviricota</taxon>
        <taxon>Pokkesviricetes</taxon>
        <taxon>Chitovirales</taxon>
        <taxon>Poxviridae</taxon>
        <taxon>Chordopoxvirinae</taxon>
        <taxon>Cervidpoxvirus</taxon>
        <taxon>Cervidpoxvirus muledeerpox</taxon>
        <taxon>Mule deerpox virus</taxon>
    </lineage>
</organism>
<keyword evidence="6 9" id="KW-0472">Membrane</keyword>
<dbReference type="PROSITE" id="PS50835">
    <property type="entry name" value="IG_LIKE"/>
    <property type="match status" value="1"/>
</dbReference>
<dbReference type="InterPro" id="IPR050208">
    <property type="entry name" value="MHC_class-I_related"/>
</dbReference>
<evidence type="ECO:0000256" key="9">
    <source>
        <dbReference type="SAM" id="Phobius"/>
    </source>
</evidence>
<dbReference type="Gene3D" id="2.60.40.10">
    <property type="entry name" value="Immunoglobulins"/>
    <property type="match status" value="1"/>
</dbReference>
<keyword evidence="8" id="KW-0325">Glycoprotein</keyword>
<evidence type="ECO:0000256" key="8">
    <source>
        <dbReference type="ARBA" id="ARBA00023180"/>
    </source>
</evidence>
<keyword evidence="3" id="KW-0732">Signal</keyword>
<dbReference type="GO" id="GO:0016020">
    <property type="term" value="C:membrane"/>
    <property type="evidence" value="ECO:0007669"/>
    <property type="project" value="UniProtKB-SubCell"/>
</dbReference>
<protein>
    <submittedName>
        <fullName evidence="11">MHC class I-like protein</fullName>
    </submittedName>
</protein>
<evidence type="ECO:0000256" key="7">
    <source>
        <dbReference type="ARBA" id="ARBA00023157"/>
    </source>
</evidence>
<feature type="domain" description="Ig-like" evidence="10">
    <location>
        <begin position="194"/>
        <end position="279"/>
    </location>
</feature>
<dbReference type="Proteomes" id="UP000162522">
    <property type="component" value="Segment"/>
</dbReference>
<keyword evidence="7" id="KW-1015">Disulfide bond</keyword>
<evidence type="ECO:0000256" key="2">
    <source>
        <dbReference type="ARBA" id="ARBA00022692"/>
    </source>
</evidence>
<evidence type="ECO:0000259" key="10">
    <source>
        <dbReference type="PROSITE" id="PS50835"/>
    </source>
</evidence>
<dbReference type="InterPro" id="IPR007110">
    <property type="entry name" value="Ig-like_dom"/>
</dbReference>
<evidence type="ECO:0000256" key="6">
    <source>
        <dbReference type="ARBA" id="ARBA00023136"/>
    </source>
</evidence>
<evidence type="ECO:0000313" key="12">
    <source>
        <dbReference type="Proteomes" id="UP000162522"/>
    </source>
</evidence>
<dbReference type="InterPro" id="IPR003597">
    <property type="entry name" value="Ig_C1-set"/>
</dbReference>
<dbReference type="SUPFAM" id="SSF48726">
    <property type="entry name" value="Immunoglobulin"/>
    <property type="match status" value="1"/>
</dbReference>
<dbReference type="GO" id="GO:0006955">
    <property type="term" value="P:immune response"/>
    <property type="evidence" value="ECO:0007669"/>
    <property type="project" value="TreeGrafter"/>
</dbReference>
<dbReference type="GO" id="GO:0005615">
    <property type="term" value="C:extracellular space"/>
    <property type="evidence" value="ECO:0007669"/>
    <property type="project" value="TreeGrafter"/>
</dbReference>
<keyword evidence="2 9" id="KW-0812">Transmembrane</keyword>
<evidence type="ECO:0000256" key="5">
    <source>
        <dbReference type="ARBA" id="ARBA00022989"/>
    </source>
</evidence>
<feature type="transmembrane region" description="Helical" evidence="9">
    <location>
        <begin position="284"/>
        <end position="307"/>
    </location>
</feature>
<name>Q08F30_DPV84</name>
<evidence type="ECO:0000313" key="11">
    <source>
        <dbReference type="EMBL" id="ABI99135.1"/>
    </source>
</evidence>
<keyword evidence="5 9" id="KW-1133">Transmembrane helix</keyword>
<evidence type="ECO:0000256" key="3">
    <source>
        <dbReference type="ARBA" id="ARBA00022729"/>
    </source>
</evidence>
<dbReference type="InterPro" id="IPR036179">
    <property type="entry name" value="Ig-like_dom_sf"/>
</dbReference>
<dbReference type="InterPro" id="IPR013783">
    <property type="entry name" value="Ig-like_fold"/>
</dbReference>
<dbReference type="PANTHER" id="PTHR16675">
    <property type="entry name" value="MHC CLASS I-RELATED"/>
    <property type="match status" value="1"/>
</dbReference>
<dbReference type="Pfam" id="PF07654">
    <property type="entry name" value="C1-set"/>
    <property type="match status" value="1"/>
</dbReference>
<gene>
    <name evidence="11" type="ORF">DpV84gp151</name>
</gene>
<accession>Q08F30</accession>
<proteinExistence type="predicted"/>
<organismHost>
    <name type="scientific">Odocoileus hemionus</name>
    <name type="common">Mule deer</name>
    <name type="synonym">Cervus hemionus</name>
    <dbReference type="NCBI Taxonomy" id="9872"/>
</organismHost>
<dbReference type="EMBL" id="AY689437">
    <property type="protein sequence ID" value="ABI99135.1"/>
    <property type="molecule type" value="Genomic_DNA"/>
</dbReference>
<evidence type="ECO:0000256" key="4">
    <source>
        <dbReference type="ARBA" id="ARBA00022859"/>
    </source>
</evidence>
<sequence length="319" mass="37972">MNINMMFVVFLIFTIPYIILSYDQNEDSTLTHQYTIYIDNNNNTIFSFVEIVNEDTLLNSFTKTFLENNTESDIEKELHGHIPYGLNQLILYLIQYVTIEQNKKLDKYKNVLQFVMSCKLGGGGYNNYLYNNDYFNIICHNRSSITCTKNMTIIKINNDLFMYSIRTFINDQCRYKLMDYLTNKKDIIEYKKKPTILIYKHIINDTFVLTCYALGYFPKQIAIHWDKINIKNITDSVPYKNYNYESWSSISLDSSPIELKYICHVYHNNYHFEVTAYIEKDINIIFLIIPILIIMLLLIAAIAYKFYPFSENIYKKMYK</sequence>